<accession>A0A0P9D4Z6</accession>
<organism evidence="1 2">
    <name type="scientific">Acidiplasma aeolicum</name>
    <dbReference type="NCBI Taxonomy" id="507754"/>
    <lineage>
        <taxon>Archaea</taxon>
        <taxon>Methanobacteriati</taxon>
        <taxon>Thermoplasmatota</taxon>
        <taxon>Thermoplasmata</taxon>
        <taxon>Thermoplasmatales</taxon>
        <taxon>Ferroplasmaceae</taxon>
        <taxon>Acidiplasma</taxon>
    </lineage>
</organism>
<dbReference type="Proteomes" id="UP000050515">
    <property type="component" value="Unassembled WGS sequence"/>
</dbReference>
<reference evidence="1 2" key="1">
    <citation type="submission" date="2015-09" db="EMBL/GenBank/DDBJ databases">
        <title>Draft genome sequence of Acidiplasma aeolicum DSM 18409.</title>
        <authorList>
            <person name="Hemp J."/>
        </authorList>
    </citation>
    <scope>NUCLEOTIDE SEQUENCE [LARGE SCALE GENOMIC DNA]</scope>
    <source>
        <strain evidence="1 2">V</strain>
    </source>
</reference>
<gene>
    <name evidence="1" type="ORF">SE19_08735</name>
</gene>
<proteinExistence type="predicted"/>
<evidence type="ECO:0000313" key="2">
    <source>
        <dbReference type="Proteomes" id="UP000050515"/>
    </source>
</evidence>
<evidence type="ECO:0000313" key="1">
    <source>
        <dbReference type="EMBL" id="KPV44510.1"/>
    </source>
</evidence>
<dbReference type="AlphaFoldDB" id="A0A0P9D4Z6"/>
<dbReference type="RefSeq" id="WP_169749837.1">
    <property type="nucleotide sequence ID" value="NZ_LJCQ01000416.1"/>
</dbReference>
<comment type="caution">
    <text evidence="1">The sequence shown here is derived from an EMBL/GenBank/DDBJ whole genome shotgun (WGS) entry which is preliminary data.</text>
</comment>
<sequence>SDKCSIEFQRKYDYSKNSKILKEYRQQLIDMEKIEKPDKEINPVSTPVARKTYKCILCGLDINKGDRYYKYVRLPGYDEWFDEAPYEVAHYHLNCMAFFKLLVDAGMGDDEGFVDDWIPTIYYAFALETNQDLLTLKKNIIAGNFPSRDVIEEISKEYEDLDPFYWFYVDNSPYKYIYSVKFIAYGRTMAEIHISYKKLKDPEEFFKNYYIEERIGDEFSEIKSIKFLKVPIKNSKPEVEH</sequence>
<dbReference type="PATRIC" id="fig|507754.4.peg.1173"/>
<feature type="non-terminal residue" evidence="1">
    <location>
        <position position="1"/>
    </location>
</feature>
<dbReference type="EMBL" id="LJCQ01000416">
    <property type="protein sequence ID" value="KPV44510.1"/>
    <property type="molecule type" value="Genomic_DNA"/>
</dbReference>
<protein>
    <submittedName>
        <fullName evidence="1">Uncharacterized protein</fullName>
    </submittedName>
</protein>
<name>A0A0P9D4Z6_9ARCH</name>